<evidence type="ECO:0000313" key="1">
    <source>
        <dbReference type="EMBL" id="CAG8735782.1"/>
    </source>
</evidence>
<comment type="caution">
    <text evidence="1">The sequence shown here is derived from an EMBL/GenBank/DDBJ whole genome shotgun (WGS) entry which is preliminary data.</text>
</comment>
<evidence type="ECO:0000313" key="2">
    <source>
        <dbReference type="Proteomes" id="UP000789759"/>
    </source>
</evidence>
<protein>
    <submittedName>
        <fullName evidence="1">21279_t:CDS:1</fullName>
    </submittedName>
</protein>
<keyword evidence="2" id="KW-1185">Reference proteome</keyword>
<organism evidence="1 2">
    <name type="scientific">Cetraspora pellucida</name>
    <dbReference type="NCBI Taxonomy" id="1433469"/>
    <lineage>
        <taxon>Eukaryota</taxon>
        <taxon>Fungi</taxon>
        <taxon>Fungi incertae sedis</taxon>
        <taxon>Mucoromycota</taxon>
        <taxon>Glomeromycotina</taxon>
        <taxon>Glomeromycetes</taxon>
        <taxon>Diversisporales</taxon>
        <taxon>Gigasporaceae</taxon>
        <taxon>Cetraspora</taxon>
    </lineage>
</organism>
<accession>A0A9N9IG87</accession>
<dbReference type="AlphaFoldDB" id="A0A9N9IG87"/>
<dbReference type="InterPro" id="IPR051055">
    <property type="entry name" value="PIF1_helicase"/>
</dbReference>
<dbReference type="PANTHER" id="PTHR47642">
    <property type="entry name" value="ATP-DEPENDENT DNA HELICASE"/>
    <property type="match status" value="1"/>
</dbReference>
<name>A0A9N9IG87_9GLOM</name>
<dbReference type="Proteomes" id="UP000789759">
    <property type="component" value="Unassembled WGS sequence"/>
</dbReference>
<dbReference type="PANTHER" id="PTHR47642:SF5">
    <property type="entry name" value="ATP-DEPENDENT DNA HELICASE"/>
    <property type="match status" value="1"/>
</dbReference>
<dbReference type="OrthoDB" id="2325450at2759"/>
<reference evidence="1" key="1">
    <citation type="submission" date="2021-06" db="EMBL/GenBank/DDBJ databases">
        <authorList>
            <person name="Kallberg Y."/>
            <person name="Tangrot J."/>
            <person name="Rosling A."/>
        </authorList>
    </citation>
    <scope>NUCLEOTIDE SEQUENCE</scope>
    <source>
        <strain evidence="1">FL966</strain>
    </source>
</reference>
<dbReference type="Gene3D" id="3.40.50.300">
    <property type="entry name" value="P-loop containing nucleotide triphosphate hydrolases"/>
    <property type="match status" value="1"/>
</dbReference>
<dbReference type="Gene3D" id="2.30.30.940">
    <property type="match status" value="1"/>
</dbReference>
<sequence length="185" mass="20874">MASTSITTQIVDFNNHLFQIDTLIIKETFMISGQLLTYFSELFESLHKNNNPFGGFHEFKNKTNLPETIKIQPDTRVMFLNNSQHCHRIANSTIGIITDLDLDLSLVYVNFCVEGAIINVSFSKYTSNFYINSIPASYTQFPIQNAFALTVHKTQGLTLPDVSLNLNDQIFAPGQAYIALSHCTR</sequence>
<dbReference type="EMBL" id="CAJVQA010015197">
    <property type="protein sequence ID" value="CAG8735782.1"/>
    <property type="molecule type" value="Genomic_DNA"/>
</dbReference>
<dbReference type="SUPFAM" id="SSF52540">
    <property type="entry name" value="P-loop containing nucleoside triphosphate hydrolases"/>
    <property type="match status" value="1"/>
</dbReference>
<proteinExistence type="predicted"/>
<dbReference type="InterPro" id="IPR027417">
    <property type="entry name" value="P-loop_NTPase"/>
</dbReference>
<gene>
    <name evidence="1" type="ORF">CPELLU_LOCUS13789</name>
</gene>